<dbReference type="RefSeq" id="WP_136550076.1">
    <property type="nucleotide sequence ID" value="NZ_CP031093.1"/>
</dbReference>
<keyword evidence="3" id="KW-0808">Transferase</keyword>
<dbReference type="Pfam" id="PF06580">
    <property type="entry name" value="His_kinase"/>
    <property type="match status" value="1"/>
</dbReference>
<keyword evidence="3" id="KW-0418">Kinase</keyword>
<organism evidence="3 4">
    <name type="scientific">Hydrocarboniclastica marina</name>
    <dbReference type="NCBI Taxonomy" id="2259620"/>
    <lineage>
        <taxon>Bacteria</taxon>
        <taxon>Pseudomonadati</taxon>
        <taxon>Pseudomonadota</taxon>
        <taxon>Gammaproteobacteria</taxon>
        <taxon>Alteromonadales</taxon>
        <taxon>Alteromonadaceae</taxon>
        <taxon>Hydrocarboniclastica</taxon>
    </lineage>
</organism>
<name>A0A4P7XKE8_9ALTE</name>
<dbReference type="GO" id="GO:0000155">
    <property type="term" value="F:phosphorelay sensor kinase activity"/>
    <property type="evidence" value="ECO:0007669"/>
    <property type="project" value="InterPro"/>
</dbReference>
<feature type="transmembrane region" description="Helical" evidence="1">
    <location>
        <begin position="50"/>
        <end position="71"/>
    </location>
</feature>
<dbReference type="KEGG" id="hmi:soil367_16305"/>
<keyword evidence="1" id="KW-0472">Membrane</keyword>
<dbReference type="InterPro" id="IPR036890">
    <property type="entry name" value="HATPase_C_sf"/>
</dbReference>
<dbReference type="InterPro" id="IPR010559">
    <property type="entry name" value="Sig_transdc_His_kin_internal"/>
</dbReference>
<evidence type="ECO:0000313" key="4">
    <source>
        <dbReference type="Proteomes" id="UP000298049"/>
    </source>
</evidence>
<feature type="transmembrane region" description="Helical" evidence="1">
    <location>
        <begin position="78"/>
        <end position="98"/>
    </location>
</feature>
<dbReference type="EMBL" id="CP031093">
    <property type="protein sequence ID" value="QCF27365.1"/>
    <property type="molecule type" value="Genomic_DNA"/>
</dbReference>
<keyword evidence="1" id="KW-0812">Transmembrane</keyword>
<accession>A0A4P7XKE8</accession>
<dbReference type="Gene3D" id="3.30.565.10">
    <property type="entry name" value="Histidine kinase-like ATPase, C-terminal domain"/>
    <property type="match status" value="1"/>
</dbReference>
<feature type="transmembrane region" description="Helical" evidence="1">
    <location>
        <begin position="20"/>
        <end position="38"/>
    </location>
</feature>
<feature type="transmembrane region" description="Helical" evidence="1">
    <location>
        <begin position="118"/>
        <end position="137"/>
    </location>
</feature>
<dbReference type="SUPFAM" id="SSF55874">
    <property type="entry name" value="ATPase domain of HSP90 chaperone/DNA topoisomerase II/histidine kinase"/>
    <property type="match status" value="1"/>
</dbReference>
<dbReference type="InterPro" id="IPR050640">
    <property type="entry name" value="Bact_2-comp_sensor_kinase"/>
</dbReference>
<dbReference type="PANTHER" id="PTHR34220:SF7">
    <property type="entry name" value="SENSOR HISTIDINE KINASE YPDA"/>
    <property type="match status" value="1"/>
</dbReference>
<dbReference type="AlphaFoldDB" id="A0A4P7XKE8"/>
<feature type="domain" description="Signal transduction histidine kinase internal region" evidence="2">
    <location>
        <begin position="153"/>
        <end position="230"/>
    </location>
</feature>
<protein>
    <submittedName>
        <fullName evidence="3">Sensor histidine kinase</fullName>
    </submittedName>
</protein>
<evidence type="ECO:0000259" key="2">
    <source>
        <dbReference type="Pfam" id="PF06580"/>
    </source>
</evidence>
<keyword evidence="1" id="KW-1133">Transmembrane helix</keyword>
<dbReference type="OrthoDB" id="2514702at2"/>
<reference evidence="3 4" key="1">
    <citation type="submission" date="2018-07" db="EMBL/GenBank/DDBJ databases">
        <title>Marsedoiliclastica nanhaica gen. nov. sp. nov., a novel marine hydrocarbonoclastic bacterium isolated from an in-situ enriched hydrocarbon-degrading consortium in deep-sea sediment.</title>
        <authorList>
            <person name="Dong C."/>
            <person name="Ma T."/>
            <person name="Liu R."/>
            <person name="Shao Z."/>
        </authorList>
    </citation>
    <scope>NUCLEOTIDE SEQUENCE [LARGE SCALE GENOMIC DNA]</scope>
    <source>
        <strain evidence="4">soil36-7</strain>
    </source>
</reference>
<evidence type="ECO:0000313" key="3">
    <source>
        <dbReference type="EMBL" id="QCF27365.1"/>
    </source>
</evidence>
<proteinExistence type="predicted"/>
<keyword evidence="4" id="KW-1185">Reference proteome</keyword>
<gene>
    <name evidence="3" type="ORF">soil367_16305</name>
</gene>
<dbReference type="PANTHER" id="PTHR34220">
    <property type="entry name" value="SENSOR HISTIDINE KINASE YPDA"/>
    <property type="match status" value="1"/>
</dbReference>
<dbReference type="Proteomes" id="UP000298049">
    <property type="component" value="Chromosome"/>
</dbReference>
<evidence type="ECO:0000256" key="1">
    <source>
        <dbReference type="SAM" id="Phobius"/>
    </source>
</evidence>
<sequence length="356" mass="40809">MSASERETETFIPDLCRVRAVFLVLVTTELVAILFALVRGTEGWLDWDYLGLVSLFGQWTVLSSSALVCLMRNRLNKLGIAGTTMAVLVIVLADVAFFTLAAEQLLYGRAPGFDWRQLSRNLIIAGLITLLVLRYFYLQHLWRFQKQAELQSRLGALQARIHPHFLFNSMNSIAALIDSDPRRAENAVLDLSELFRASLRTDQQWTGLQDELALCQRYLAIESLRLEHRLQQEWKLDPDASHQALPPLTLQPLLENAIYHGIQPRPEGGLVQVETERRGPWVYILIRNPLPPEQGRQHEGNRMALANIRARLEMLFDDQAVLKASRHDGWYTVTLRLPWRDNRSLRKSPQKGTAQW</sequence>
<dbReference type="GO" id="GO:0016020">
    <property type="term" value="C:membrane"/>
    <property type="evidence" value="ECO:0007669"/>
    <property type="project" value="InterPro"/>
</dbReference>